<comment type="caution">
    <text evidence="2">The sequence shown here is derived from an EMBL/GenBank/DDBJ whole genome shotgun (WGS) entry which is preliminary data.</text>
</comment>
<feature type="chain" id="PRO_5036227997" evidence="1">
    <location>
        <begin position="20"/>
        <end position="123"/>
    </location>
</feature>
<feature type="signal peptide" evidence="1">
    <location>
        <begin position="1"/>
        <end position="19"/>
    </location>
</feature>
<evidence type="ECO:0000313" key="2">
    <source>
        <dbReference type="EMBL" id="CAF1386213.1"/>
    </source>
</evidence>
<evidence type="ECO:0000313" key="4">
    <source>
        <dbReference type="Proteomes" id="UP000663829"/>
    </source>
</evidence>
<dbReference type="EMBL" id="CAJOBC010082116">
    <property type="protein sequence ID" value="CAF4281181.1"/>
    <property type="molecule type" value="Genomic_DNA"/>
</dbReference>
<sequence>MHVYMTFLFLWCSIHQCLSNGDVSNYDQQKPLLQHSSEHDLNNNKMIDNDDEFVFHSSQSIGRKSFLLPSDDQSSSLPFDFYRRASLRYHPIFKKASLRPIIPHNARYPPGKRASLRPIISPF</sequence>
<gene>
    <name evidence="2" type="ORF">GPM918_LOCUS32570</name>
    <name evidence="3" type="ORF">SRO942_LOCUS33239</name>
</gene>
<evidence type="ECO:0000256" key="1">
    <source>
        <dbReference type="SAM" id="SignalP"/>
    </source>
</evidence>
<keyword evidence="1" id="KW-0732">Signal</keyword>
<organism evidence="2 4">
    <name type="scientific">Didymodactylos carnosus</name>
    <dbReference type="NCBI Taxonomy" id="1234261"/>
    <lineage>
        <taxon>Eukaryota</taxon>
        <taxon>Metazoa</taxon>
        <taxon>Spiralia</taxon>
        <taxon>Gnathifera</taxon>
        <taxon>Rotifera</taxon>
        <taxon>Eurotatoria</taxon>
        <taxon>Bdelloidea</taxon>
        <taxon>Philodinida</taxon>
        <taxon>Philodinidae</taxon>
        <taxon>Didymodactylos</taxon>
    </lineage>
</organism>
<protein>
    <submittedName>
        <fullName evidence="2">Uncharacterized protein</fullName>
    </submittedName>
</protein>
<reference evidence="2" key="1">
    <citation type="submission" date="2021-02" db="EMBL/GenBank/DDBJ databases">
        <authorList>
            <person name="Nowell W R."/>
        </authorList>
    </citation>
    <scope>NUCLEOTIDE SEQUENCE</scope>
</reference>
<accession>A0A815K005</accession>
<proteinExistence type="predicted"/>
<dbReference type="EMBL" id="CAJNOQ010016715">
    <property type="protein sequence ID" value="CAF1386213.1"/>
    <property type="molecule type" value="Genomic_DNA"/>
</dbReference>
<dbReference type="Proteomes" id="UP000681722">
    <property type="component" value="Unassembled WGS sequence"/>
</dbReference>
<evidence type="ECO:0000313" key="3">
    <source>
        <dbReference type="EMBL" id="CAF4281181.1"/>
    </source>
</evidence>
<name>A0A815K005_9BILA</name>
<dbReference type="Proteomes" id="UP000663829">
    <property type="component" value="Unassembled WGS sequence"/>
</dbReference>
<dbReference type="AlphaFoldDB" id="A0A815K005"/>
<keyword evidence="4" id="KW-1185">Reference proteome</keyword>